<feature type="transmembrane region" description="Helical" evidence="1">
    <location>
        <begin position="9"/>
        <end position="30"/>
    </location>
</feature>
<dbReference type="GO" id="GO:0000155">
    <property type="term" value="F:phosphorelay sensor kinase activity"/>
    <property type="evidence" value="ECO:0007669"/>
    <property type="project" value="InterPro"/>
</dbReference>
<feature type="transmembrane region" description="Helical" evidence="1">
    <location>
        <begin position="42"/>
        <end position="61"/>
    </location>
</feature>
<accession>A0A7L4URL8</accession>
<organism evidence="3 4">
    <name type="scientific">Balneicella halophila</name>
    <dbReference type="NCBI Taxonomy" id="1537566"/>
    <lineage>
        <taxon>Bacteria</taxon>
        <taxon>Pseudomonadati</taxon>
        <taxon>Bacteroidota</taxon>
        <taxon>Bacteroidia</taxon>
        <taxon>Bacteroidales</taxon>
        <taxon>Balneicellaceae</taxon>
        <taxon>Balneicella</taxon>
    </lineage>
</organism>
<dbReference type="GO" id="GO:0016020">
    <property type="term" value="C:membrane"/>
    <property type="evidence" value="ECO:0007669"/>
    <property type="project" value="InterPro"/>
</dbReference>
<feature type="transmembrane region" description="Helical" evidence="1">
    <location>
        <begin position="107"/>
        <end position="125"/>
    </location>
</feature>
<keyword evidence="3" id="KW-0808">Transferase</keyword>
<feature type="transmembrane region" description="Helical" evidence="1">
    <location>
        <begin position="68"/>
        <end position="87"/>
    </location>
</feature>
<dbReference type="Gene3D" id="3.30.565.10">
    <property type="entry name" value="Histidine kinase-like ATPase, C-terminal domain"/>
    <property type="match status" value="1"/>
</dbReference>
<feature type="domain" description="Signal transduction histidine kinase internal region" evidence="2">
    <location>
        <begin position="146"/>
        <end position="222"/>
    </location>
</feature>
<reference evidence="3 4" key="1">
    <citation type="submission" date="2018-05" db="EMBL/GenBank/DDBJ databases">
        <title>Genomic Encyclopedia of Type Strains, Phase IV (KMG-IV): sequencing the most valuable type-strain genomes for metagenomic binning, comparative biology and taxonomic classification.</title>
        <authorList>
            <person name="Goeker M."/>
        </authorList>
    </citation>
    <scope>NUCLEOTIDE SEQUENCE [LARGE SCALE GENOMIC DNA]</scope>
    <source>
        <strain evidence="3 4">DSM 28579</strain>
    </source>
</reference>
<comment type="caution">
    <text evidence="3">The sequence shown here is derived from an EMBL/GenBank/DDBJ whole genome shotgun (WGS) entry which is preliminary data.</text>
</comment>
<dbReference type="EMBL" id="QENZ01000003">
    <property type="protein sequence ID" value="PVX52081.1"/>
    <property type="molecule type" value="Genomic_DNA"/>
</dbReference>
<dbReference type="InterPro" id="IPR010559">
    <property type="entry name" value="Sig_transdc_His_kin_internal"/>
</dbReference>
<evidence type="ECO:0000256" key="1">
    <source>
        <dbReference type="SAM" id="Phobius"/>
    </source>
</evidence>
<evidence type="ECO:0000313" key="4">
    <source>
        <dbReference type="Proteomes" id="UP000251835"/>
    </source>
</evidence>
<name>A0A7L4URL8_BALHA</name>
<keyword evidence="1" id="KW-0812">Transmembrane</keyword>
<dbReference type="InterPro" id="IPR050640">
    <property type="entry name" value="Bact_2-comp_sensor_kinase"/>
</dbReference>
<dbReference type="Pfam" id="PF06580">
    <property type="entry name" value="His_kinase"/>
    <property type="match status" value="1"/>
</dbReference>
<dbReference type="OrthoDB" id="9809908at2"/>
<evidence type="ECO:0000259" key="2">
    <source>
        <dbReference type="Pfam" id="PF06580"/>
    </source>
</evidence>
<gene>
    <name evidence="3" type="ORF">C7377_0379</name>
</gene>
<sequence length="332" mass="39319">MNKNLQHKILTHIIVWLCFLSFIVLIFFIQHGRVHLSLFERLVWGVVLFYINYLILIPKLLFKEKRFLYILISIVVIFLLVAFPSIIKLLDDKKITLHRLFRLRFFFFLFMQLFFFVAAIAIRFYEKWYENEKRTQKMRTEQVASELYYLKNQINPHFLFNSLNSIYALTVKKSDQAPEAVITLSELMRYMLYETDHHFVPVEKELQYIENYIKLQRLRMADSSNVTLKVKGDITNKKISPLILISFIENAFKYGVNSSGKTKINIVLTLSNDQISFHCDNAISNTQKDKNTPEGIGLKNTKERLDLLYSNKYSLEIVHTEDNYSVDLKLDI</sequence>
<keyword evidence="1" id="KW-1133">Transmembrane helix</keyword>
<protein>
    <submittedName>
        <fullName evidence="3">Histidine kinase</fullName>
    </submittedName>
</protein>
<keyword evidence="4" id="KW-1185">Reference proteome</keyword>
<dbReference type="AlphaFoldDB" id="A0A7L4URL8"/>
<dbReference type="PANTHER" id="PTHR34220:SF7">
    <property type="entry name" value="SENSOR HISTIDINE KINASE YPDA"/>
    <property type="match status" value="1"/>
</dbReference>
<dbReference type="Proteomes" id="UP000251835">
    <property type="component" value="Unassembled WGS sequence"/>
</dbReference>
<dbReference type="PANTHER" id="PTHR34220">
    <property type="entry name" value="SENSOR HISTIDINE KINASE YPDA"/>
    <property type="match status" value="1"/>
</dbReference>
<keyword evidence="1" id="KW-0472">Membrane</keyword>
<dbReference type="InterPro" id="IPR036890">
    <property type="entry name" value="HATPase_C_sf"/>
</dbReference>
<keyword evidence="3" id="KW-0418">Kinase</keyword>
<evidence type="ECO:0000313" key="3">
    <source>
        <dbReference type="EMBL" id="PVX52081.1"/>
    </source>
</evidence>
<proteinExistence type="predicted"/>